<evidence type="ECO:0000313" key="2">
    <source>
        <dbReference type="EMBL" id="KAK7258961.1"/>
    </source>
</evidence>
<feature type="signal peptide" evidence="1">
    <location>
        <begin position="1"/>
        <end position="38"/>
    </location>
</feature>
<reference evidence="2 3" key="1">
    <citation type="submission" date="2024-01" db="EMBL/GenBank/DDBJ databases">
        <title>The genomes of 5 underutilized Papilionoideae crops provide insights into root nodulation and disease resistanc.</title>
        <authorList>
            <person name="Yuan L."/>
        </authorList>
    </citation>
    <scope>NUCLEOTIDE SEQUENCE [LARGE SCALE GENOMIC DNA]</scope>
    <source>
        <strain evidence="2">ZHUSHIDOU_FW_LH</strain>
        <tissue evidence="2">Leaf</tissue>
    </source>
</reference>
<feature type="chain" id="PRO_5042950661" evidence="1">
    <location>
        <begin position="39"/>
        <end position="94"/>
    </location>
</feature>
<protein>
    <submittedName>
        <fullName evidence="2">Uncharacterized protein</fullName>
    </submittedName>
</protein>
<comment type="caution">
    <text evidence="2">The sequence shown here is derived from an EMBL/GenBank/DDBJ whole genome shotgun (WGS) entry which is preliminary data.</text>
</comment>
<evidence type="ECO:0000313" key="3">
    <source>
        <dbReference type="Proteomes" id="UP001372338"/>
    </source>
</evidence>
<evidence type="ECO:0000256" key="1">
    <source>
        <dbReference type="SAM" id="SignalP"/>
    </source>
</evidence>
<dbReference type="Proteomes" id="UP001372338">
    <property type="component" value="Unassembled WGS sequence"/>
</dbReference>
<proteinExistence type="predicted"/>
<dbReference type="AlphaFoldDB" id="A0AAN9EMG2"/>
<organism evidence="2 3">
    <name type="scientific">Crotalaria pallida</name>
    <name type="common">Smooth rattlebox</name>
    <name type="synonym">Crotalaria striata</name>
    <dbReference type="NCBI Taxonomy" id="3830"/>
    <lineage>
        <taxon>Eukaryota</taxon>
        <taxon>Viridiplantae</taxon>
        <taxon>Streptophyta</taxon>
        <taxon>Embryophyta</taxon>
        <taxon>Tracheophyta</taxon>
        <taxon>Spermatophyta</taxon>
        <taxon>Magnoliopsida</taxon>
        <taxon>eudicotyledons</taxon>
        <taxon>Gunneridae</taxon>
        <taxon>Pentapetalae</taxon>
        <taxon>rosids</taxon>
        <taxon>fabids</taxon>
        <taxon>Fabales</taxon>
        <taxon>Fabaceae</taxon>
        <taxon>Papilionoideae</taxon>
        <taxon>50 kb inversion clade</taxon>
        <taxon>genistoids sensu lato</taxon>
        <taxon>core genistoids</taxon>
        <taxon>Crotalarieae</taxon>
        <taxon>Crotalaria</taxon>
    </lineage>
</organism>
<accession>A0AAN9EMG2</accession>
<dbReference type="EMBL" id="JAYWIO010000005">
    <property type="protein sequence ID" value="KAK7258961.1"/>
    <property type="molecule type" value="Genomic_DNA"/>
</dbReference>
<keyword evidence="1" id="KW-0732">Signal</keyword>
<keyword evidence="3" id="KW-1185">Reference proteome</keyword>
<name>A0AAN9EMG2_CROPI</name>
<gene>
    <name evidence="2" type="ORF">RIF29_24554</name>
</gene>
<sequence>MKSVYDSHCIFYCTGNIRTKRMNLLMLDLLWWQIQVLAFHSIDHDSGMCLVVQEVNMIAGFNVVTFPILLSPNTIKWWMTRHATKVLISVSVCE</sequence>